<dbReference type="AlphaFoldDB" id="A0A6J7KKQ6"/>
<reference evidence="2" key="1">
    <citation type="submission" date="2020-05" db="EMBL/GenBank/DDBJ databases">
        <authorList>
            <person name="Chiriac C."/>
            <person name="Salcher M."/>
            <person name="Ghai R."/>
            <person name="Kavagutti S V."/>
        </authorList>
    </citation>
    <scope>NUCLEOTIDE SEQUENCE</scope>
</reference>
<sequence>MKIDLHTHSTHSDGREDVRIIFESAQSAGVDVLALTDHDSTAGWAEAASVARELGMGFVPGIEVTTMAQGLNKPFSVHLLAYLPDPNNTELQSVLRKTVVAREQRLRDITALVANGWPITWDDVLAQLREGATMGRPAVADALIAAGHFANRGEVFDRVLYDGSEYYVSNESAPDVLSAIELILNAGGVPIIAHPLGRSAGGHALPEAHFRAMIEAGLAGFEVYHRDVPDFARKWLLGLAKEFDLIVTGSSDYHGLTGKDNRLGENLTVPEMLERIAALGFSEVIYP</sequence>
<dbReference type="PANTHER" id="PTHR42924">
    <property type="entry name" value="EXONUCLEASE"/>
    <property type="match status" value="1"/>
</dbReference>
<protein>
    <submittedName>
        <fullName evidence="2">Unannotated protein</fullName>
    </submittedName>
</protein>
<dbReference type="SUPFAM" id="SSF89550">
    <property type="entry name" value="PHP domain-like"/>
    <property type="match status" value="1"/>
</dbReference>
<name>A0A6J7KKQ6_9ZZZZ</name>
<dbReference type="InterPro" id="IPR004013">
    <property type="entry name" value="PHP_dom"/>
</dbReference>
<organism evidence="2">
    <name type="scientific">freshwater metagenome</name>
    <dbReference type="NCBI Taxonomy" id="449393"/>
    <lineage>
        <taxon>unclassified sequences</taxon>
        <taxon>metagenomes</taxon>
        <taxon>ecological metagenomes</taxon>
    </lineage>
</organism>
<feature type="domain" description="Polymerase/histidinol phosphatase N-terminal" evidence="1">
    <location>
        <begin position="3"/>
        <end position="68"/>
    </location>
</feature>
<dbReference type="Pfam" id="PF02811">
    <property type="entry name" value="PHP"/>
    <property type="match status" value="1"/>
</dbReference>
<proteinExistence type="predicted"/>
<dbReference type="InterPro" id="IPR016195">
    <property type="entry name" value="Pol/histidinol_Pase-like"/>
</dbReference>
<gene>
    <name evidence="2" type="ORF">UFOPK3837_00645</name>
</gene>
<dbReference type="InterPro" id="IPR003141">
    <property type="entry name" value="Pol/His_phosphatase_N"/>
</dbReference>
<evidence type="ECO:0000313" key="2">
    <source>
        <dbReference type="EMBL" id="CAB4954424.1"/>
    </source>
</evidence>
<dbReference type="GO" id="GO:0035312">
    <property type="term" value="F:5'-3' DNA exonuclease activity"/>
    <property type="evidence" value="ECO:0007669"/>
    <property type="project" value="TreeGrafter"/>
</dbReference>
<dbReference type="Gene3D" id="3.20.20.140">
    <property type="entry name" value="Metal-dependent hydrolases"/>
    <property type="match status" value="1"/>
</dbReference>
<dbReference type="PANTHER" id="PTHR42924:SF3">
    <property type="entry name" value="POLYMERASE_HISTIDINOL PHOSPHATASE N-TERMINAL DOMAIN-CONTAINING PROTEIN"/>
    <property type="match status" value="1"/>
</dbReference>
<dbReference type="EMBL" id="CAFBNO010000022">
    <property type="protein sequence ID" value="CAB4954424.1"/>
    <property type="molecule type" value="Genomic_DNA"/>
</dbReference>
<dbReference type="InterPro" id="IPR052018">
    <property type="entry name" value="PHP_domain"/>
</dbReference>
<dbReference type="GO" id="GO:0004534">
    <property type="term" value="F:5'-3' RNA exonuclease activity"/>
    <property type="evidence" value="ECO:0007669"/>
    <property type="project" value="TreeGrafter"/>
</dbReference>
<dbReference type="CDD" id="cd07438">
    <property type="entry name" value="PHP_HisPPase_AMP"/>
    <property type="match status" value="1"/>
</dbReference>
<dbReference type="SMART" id="SM00481">
    <property type="entry name" value="POLIIIAc"/>
    <property type="match status" value="1"/>
</dbReference>
<accession>A0A6J7KKQ6</accession>
<dbReference type="Gene3D" id="1.10.150.650">
    <property type="match status" value="1"/>
</dbReference>
<evidence type="ECO:0000259" key="1">
    <source>
        <dbReference type="SMART" id="SM00481"/>
    </source>
</evidence>